<evidence type="ECO:0000313" key="3">
    <source>
        <dbReference type="EMBL" id="CCI53013.1"/>
    </source>
</evidence>
<organism evidence="3 4">
    <name type="scientific">Nostocoides jenkinsii Ben 74</name>
    <dbReference type="NCBI Taxonomy" id="1193518"/>
    <lineage>
        <taxon>Bacteria</taxon>
        <taxon>Bacillati</taxon>
        <taxon>Actinomycetota</taxon>
        <taxon>Actinomycetes</taxon>
        <taxon>Micrococcales</taxon>
        <taxon>Intrasporangiaceae</taxon>
        <taxon>Nostocoides</taxon>
    </lineage>
</organism>
<evidence type="ECO:0000259" key="2">
    <source>
        <dbReference type="Pfam" id="PF13203"/>
    </source>
</evidence>
<evidence type="ECO:0000259" key="1">
    <source>
        <dbReference type="Pfam" id="PF09967"/>
    </source>
</evidence>
<proteinExistence type="predicted"/>
<dbReference type="RefSeq" id="WP_048545326.1">
    <property type="nucleotide sequence ID" value="NZ_HF571038.1"/>
</dbReference>
<dbReference type="PANTHER" id="PTHR38730:SF1">
    <property type="entry name" value="SLL7028 PROTEIN"/>
    <property type="match status" value="1"/>
</dbReference>
<sequence length="420" mass="45588">MQPLTPEQSVTLSRWRARALQTTPFYAPILFALRPVNTTVVGSFAVDEKWRLYINFNAIEADPDFTDDMCAQGLIHECGHIVGDHFSRTRDYMGAQHRNVILRKFANIANDIAINDWLAEIGLRELADYGYTSSKMGLPPRQTPEVYYDLLTKNRDDGDDDGAPEVIDGCGQGGGGVDVPGGDLADAVDSGVDPIRQQAVMVSTANAIRTADPKMIGSARGDFLDTITGTIAPKPIPWQRILGAHFRRAAHRVAGNTDVSMQRRNRRRPGFVTPSGTTVILPGYVRHVADVLCIRDTSGSMGEELAEATAQISAIGKQLGIDGDHLRFVDADVDIYSVKRLRAATDLSEISGRGGTDMAQAIVSAVAVTPRPDIIVVMTDGATRWPEHPVGVPVIACLIPAGGYRPHDPPSWIKTVRIAM</sequence>
<feature type="domain" description="VWA-like" evidence="1">
    <location>
        <begin position="294"/>
        <end position="418"/>
    </location>
</feature>
<evidence type="ECO:0000313" key="4">
    <source>
        <dbReference type="Proteomes" id="UP000035720"/>
    </source>
</evidence>
<dbReference type="InterPro" id="IPR036465">
    <property type="entry name" value="vWFA_dom_sf"/>
</dbReference>
<dbReference type="Proteomes" id="UP000035720">
    <property type="component" value="Unassembled WGS sequence"/>
</dbReference>
<dbReference type="SUPFAM" id="SSF53300">
    <property type="entry name" value="vWA-like"/>
    <property type="match status" value="1"/>
</dbReference>
<reference evidence="3 4" key="1">
    <citation type="journal article" date="2013" name="ISME J.">
        <title>A metabolic model for members of the genus Tetrasphaera involved in enhanced biological phosphorus removal.</title>
        <authorList>
            <person name="Kristiansen R."/>
            <person name="Nguyen H.T.T."/>
            <person name="Saunders A.M."/>
            <person name="Nielsen J.L."/>
            <person name="Wimmer R."/>
            <person name="Le V.Q."/>
            <person name="McIlroy S.J."/>
            <person name="Petrovski S."/>
            <person name="Seviour R.J."/>
            <person name="Calteau A."/>
            <person name="Nielsen K.L."/>
            <person name="Nielsen P.H."/>
        </authorList>
    </citation>
    <scope>NUCLEOTIDE SEQUENCE [LARGE SCALE GENOMIC DNA]</scope>
    <source>
        <strain evidence="3 4">Ben 74</strain>
    </source>
</reference>
<dbReference type="EMBL" id="CAJC01000137">
    <property type="protein sequence ID" value="CCI53013.1"/>
    <property type="molecule type" value="Genomic_DNA"/>
</dbReference>
<dbReference type="Pfam" id="PF13203">
    <property type="entry name" value="DUF2201_N"/>
    <property type="match status" value="1"/>
</dbReference>
<dbReference type="Gene3D" id="3.40.50.410">
    <property type="entry name" value="von Willebrand factor, type A domain"/>
    <property type="match status" value="1"/>
</dbReference>
<gene>
    <name evidence="3" type="ORF">BN13_280010</name>
</gene>
<dbReference type="OrthoDB" id="3837721at2"/>
<dbReference type="AlphaFoldDB" id="A0A077MDX2"/>
<protein>
    <submittedName>
        <fullName evidence="3">Uncharacterized protein</fullName>
    </submittedName>
</protein>
<feature type="domain" description="Putative metallopeptidase" evidence="2">
    <location>
        <begin position="15"/>
        <end position="268"/>
    </location>
</feature>
<dbReference type="InterPro" id="IPR025154">
    <property type="entry name" value="Put_metallopeptidase_dom"/>
</dbReference>
<dbReference type="InterPro" id="IPR018698">
    <property type="entry name" value="VWA-like_dom"/>
</dbReference>
<accession>A0A077MDX2</accession>
<name>A0A077MDX2_9MICO</name>
<dbReference type="STRING" id="1193518.BN13_280010"/>
<dbReference type="Pfam" id="PF09967">
    <property type="entry name" value="DUF2201"/>
    <property type="match status" value="1"/>
</dbReference>
<keyword evidence="4" id="KW-1185">Reference proteome</keyword>
<dbReference type="PANTHER" id="PTHR38730">
    <property type="entry name" value="SLL7028 PROTEIN"/>
    <property type="match status" value="1"/>
</dbReference>
<comment type="caution">
    <text evidence="3">The sequence shown here is derived from an EMBL/GenBank/DDBJ whole genome shotgun (WGS) entry which is preliminary data.</text>
</comment>